<proteinExistence type="predicted"/>
<reference evidence="3" key="1">
    <citation type="submission" date="2016-08" db="EMBL/GenBank/DDBJ databases">
        <authorList>
            <person name="Varghese N."/>
            <person name="Submissions Spin"/>
        </authorList>
    </citation>
    <scope>NUCLEOTIDE SEQUENCE [LARGE SCALE GENOMIC DNA]</scope>
    <source>
        <strain evidence="3">R-53144</strain>
    </source>
</reference>
<keyword evidence="3" id="KW-1185">Reference proteome</keyword>
<dbReference type="STRING" id="1798183.GA0061080_10153"/>
<dbReference type="Proteomes" id="UP000199698">
    <property type="component" value="Unassembled WGS sequence"/>
</dbReference>
<dbReference type="EMBL" id="FMBA01000015">
    <property type="protein sequence ID" value="SCB99344.1"/>
    <property type="molecule type" value="Genomic_DNA"/>
</dbReference>
<accession>A0A1C4AXR3</accession>
<evidence type="ECO:0000259" key="1">
    <source>
        <dbReference type="Pfam" id="PF18593"/>
    </source>
</evidence>
<organism evidence="2 3">
    <name type="scientific">Gilliamella intestini</name>
    <dbReference type="NCBI Taxonomy" id="1798183"/>
    <lineage>
        <taxon>Bacteria</taxon>
        <taxon>Pseudomonadati</taxon>
        <taxon>Pseudomonadota</taxon>
        <taxon>Gammaproteobacteria</taxon>
        <taxon>Orbales</taxon>
        <taxon>Orbaceae</taxon>
        <taxon>Gilliamella</taxon>
    </lineage>
</organism>
<dbReference type="AlphaFoldDB" id="A0A1C4AXR3"/>
<feature type="domain" description="CdiI immunity protein" evidence="1">
    <location>
        <begin position="8"/>
        <end position="92"/>
    </location>
</feature>
<dbReference type="CDD" id="cd20687">
    <property type="entry name" value="CdiI_Ykris-like"/>
    <property type="match status" value="1"/>
</dbReference>
<name>A0A1C4AXR3_9GAMM</name>
<evidence type="ECO:0000313" key="2">
    <source>
        <dbReference type="EMBL" id="SCB99344.1"/>
    </source>
</evidence>
<sequence>MIIATETYPALSYYLRCYLNQDFEEIFGSVDKALDAYRKTETINEQNEMIKEIRSLLESSYSEKELQKIILDDIDCNYFYPNEWSSCRNWLLNMLLKLKNS</sequence>
<dbReference type="InterPro" id="IPR041129">
    <property type="entry name" value="CdiI_2"/>
</dbReference>
<dbReference type="Pfam" id="PF18593">
    <property type="entry name" value="CdiI_2"/>
    <property type="match status" value="1"/>
</dbReference>
<dbReference type="RefSeq" id="WP_162162671.1">
    <property type="nucleotide sequence ID" value="NZ_FMBA01000015.1"/>
</dbReference>
<evidence type="ECO:0000313" key="3">
    <source>
        <dbReference type="Proteomes" id="UP000199698"/>
    </source>
</evidence>
<gene>
    <name evidence="2" type="ORF">GA0061080_10153</name>
</gene>
<protein>
    <recommendedName>
        <fullName evidence="1">CdiI immunity protein domain-containing protein</fullName>
    </recommendedName>
</protein>